<evidence type="ECO:0000313" key="6">
    <source>
        <dbReference type="EMBL" id="MFA3835656.1"/>
    </source>
</evidence>
<keyword evidence="2" id="KW-0812">Transmembrane</keyword>
<proteinExistence type="predicted"/>
<accession>A0ABV4SB41</accession>
<reference evidence="6 7" key="1">
    <citation type="submission" date="2024-08" db="EMBL/GenBank/DDBJ databases">
        <title>Genome sequence of Streptomyces aureus CACIA-1.46HGO.</title>
        <authorList>
            <person name="Evangelista-Martinez Z."/>
        </authorList>
    </citation>
    <scope>NUCLEOTIDE SEQUENCE [LARGE SCALE GENOMIC DNA]</scope>
    <source>
        <strain evidence="6 7">CACIA-1.46HGO</strain>
    </source>
</reference>
<dbReference type="Proteomes" id="UP001571476">
    <property type="component" value="Unassembled WGS sequence"/>
</dbReference>
<dbReference type="EMBL" id="JBGOSP010000002">
    <property type="protein sequence ID" value="MFA3835656.1"/>
    <property type="molecule type" value="Genomic_DNA"/>
</dbReference>
<dbReference type="PROSITE" id="PS50850">
    <property type="entry name" value="MFS"/>
    <property type="match status" value="1"/>
</dbReference>
<evidence type="ECO:0000256" key="2">
    <source>
        <dbReference type="ARBA" id="ARBA00022692"/>
    </source>
</evidence>
<dbReference type="RefSeq" id="WP_372561635.1">
    <property type="nucleotide sequence ID" value="NZ_JBGOSP010000002.1"/>
</dbReference>
<feature type="domain" description="Major facilitator superfamily (MFS) profile" evidence="5">
    <location>
        <begin position="1"/>
        <end position="77"/>
    </location>
</feature>
<evidence type="ECO:0000313" key="7">
    <source>
        <dbReference type="Proteomes" id="UP001571476"/>
    </source>
</evidence>
<organism evidence="6 7">
    <name type="scientific">Streptomyces aureus</name>
    <dbReference type="NCBI Taxonomy" id="193461"/>
    <lineage>
        <taxon>Bacteria</taxon>
        <taxon>Bacillati</taxon>
        <taxon>Actinomycetota</taxon>
        <taxon>Actinomycetes</taxon>
        <taxon>Kitasatosporales</taxon>
        <taxon>Streptomycetaceae</taxon>
        <taxon>Streptomyces</taxon>
    </lineage>
</organism>
<name>A0ABV4SB41_9ACTN</name>
<sequence length="77" mass="7216">MAAATGGGAGAVITARLVQGAAAGLVDAQVIGTLQDIFRGQDRGGALGLYAVTAGVATALRSPLGGALVAGLGLQLG</sequence>
<keyword evidence="7" id="KW-1185">Reference proteome</keyword>
<evidence type="ECO:0000256" key="4">
    <source>
        <dbReference type="ARBA" id="ARBA00023136"/>
    </source>
</evidence>
<evidence type="ECO:0000259" key="5">
    <source>
        <dbReference type="PROSITE" id="PS50850"/>
    </source>
</evidence>
<protein>
    <recommendedName>
        <fullName evidence="5">Major facilitator superfamily (MFS) profile domain-containing protein</fullName>
    </recommendedName>
</protein>
<dbReference type="InterPro" id="IPR020846">
    <property type="entry name" value="MFS_dom"/>
</dbReference>
<comment type="subcellular location">
    <subcellularLocation>
        <location evidence="1">Cell membrane</location>
        <topology evidence="1">Multi-pass membrane protein</topology>
    </subcellularLocation>
</comment>
<dbReference type="SUPFAM" id="SSF103473">
    <property type="entry name" value="MFS general substrate transporter"/>
    <property type="match status" value="1"/>
</dbReference>
<evidence type="ECO:0000256" key="3">
    <source>
        <dbReference type="ARBA" id="ARBA00022989"/>
    </source>
</evidence>
<dbReference type="Gene3D" id="1.20.1720.10">
    <property type="entry name" value="Multidrug resistance protein D"/>
    <property type="match status" value="1"/>
</dbReference>
<keyword evidence="4" id="KW-0472">Membrane</keyword>
<dbReference type="InterPro" id="IPR036259">
    <property type="entry name" value="MFS_trans_sf"/>
</dbReference>
<keyword evidence="3" id="KW-1133">Transmembrane helix</keyword>
<evidence type="ECO:0000256" key="1">
    <source>
        <dbReference type="ARBA" id="ARBA00004651"/>
    </source>
</evidence>
<gene>
    <name evidence="6" type="ORF">ACEG43_05585</name>
</gene>
<comment type="caution">
    <text evidence="6">The sequence shown here is derived from an EMBL/GenBank/DDBJ whole genome shotgun (WGS) entry which is preliminary data.</text>
</comment>